<organism evidence="1 2">
    <name type="scientific">Athelia psychrophila</name>
    <dbReference type="NCBI Taxonomy" id="1759441"/>
    <lineage>
        <taxon>Eukaryota</taxon>
        <taxon>Fungi</taxon>
        <taxon>Dikarya</taxon>
        <taxon>Basidiomycota</taxon>
        <taxon>Agaricomycotina</taxon>
        <taxon>Agaricomycetes</taxon>
        <taxon>Agaricomycetidae</taxon>
        <taxon>Atheliales</taxon>
        <taxon>Atheliaceae</taxon>
        <taxon>Athelia</taxon>
    </lineage>
</organism>
<sequence>AVRTTAQVDDGAMRNCIGLHIWSAYRVCLGDLTLTATSVCVANNQEVPCTGTWSGKVQIGGTASYTHFLVFDCGRAFDIILGKPWLHEVQGVHNYITDVIKIHKG</sequence>
<dbReference type="OrthoDB" id="2919534at2759"/>
<dbReference type="EMBL" id="KV417674">
    <property type="protein sequence ID" value="KZP10726.1"/>
    <property type="molecule type" value="Genomic_DNA"/>
</dbReference>
<evidence type="ECO:0000313" key="2">
    <source>
        <dbReference type="Proteomes" id="UP000076532"/>
    </source>
</evidence>
<dbReference type="AlphaFoldDB" id="A0A165ZM43"/>
<keyword evidence="2" id="KW-1185">Reference proteome</keyword>
<name>A0A165ZM43_9AGAM</name>
<accession>A0A165ZM43</accession>
<dbReference type="CDD" id="cd00303">
    <property type="entry name" value="retropepsin_like"/>
    <property type="match status" value="1"/>
</dbReference>
<gene>
    <name evidence="1" type="ORF">FIBSPDRAFT_690952</name>
</gene>
<protein>
    <submittedName>
        <fullName evidence="1">Uncharacterized protein</fullName>
    </submittedName>
</protein>
<evidence type="ECO:0000313" key="1">
    <source>
        <dbReference type="EMBL" id="KZP10726.1"/>
    </source>
</evidence>
<proteinExistence type="predicted"/>
<dbReference type="Gene3D" id="2.40.70.10">
    <property type="entry name" value="Acid Proteases"/>
    <property type="match status" value="1"/>
</dbReference>
<feature type="non-terminal residue" evidence="1">
    <location>
        <position position="1"/>
    </location>
</feature>
<feature type="non-terminal residue" evidence="1">
    <location>
        <position position="105"/>
    </location>
</feature>
<dbReference type="STRING" id="436010.A0A165ZM43"/>
<reference evidence="1 2" key="1">
    <citation type="journal article" date="2016" name="Mol. Biol. Evol.">
        <title>Comparative Genomics of Early-Diverging Mushroom-Forming Fungi Provides Insights into the Origins of Lignocellulose Decay Capabilities.</title>
        <authorList>
            <person name="Nagy L.G."/>
            <person name="Riley R."/>
            <person name="Tritt A."/>
            <person name="Adam C."/>
            <person name="Daum C."/>
            <person name="Floudas D."/>
            <person name="Sun H."/>
            <person name="Yadav J.S."/>
            <person name="Pangilinan J."/>
            <person name="Larsson K.H."/>
            <person name="Matsuura K."/>
            <person name="Barry K."/>
            <person name="Labutti K."/>
            <person name="Kuo R."/>
            <person name="Ohm R.A."/>
            <person name="Bhattacharya S.S."/>
            <person name="Shirouzu T."/>
            <person name="Yoshinaga Y."/>
            <person name="Martin F.M."/>
            <person name="Grigoriev I.V."/>
            <person name="Hibbett D.S."/>
        </authorList>
    </citation>
    <scope>NUCLEOTIDE SEQUENCE [LARGE SCALE GENOMIC DNA]</scope>
    <source>
        <strain evidence="1 2">CBS 109695</strain>
    </source>
</reference>
<dbReference type="Proteomes" id="UP000076532">
    <property type="component" value="Unassembled WGS sequence"/>
</dbReference>
<dbReference type="InterPro" id="IPR021109">
    <property type="entry name" value="Peptidase_aspartic_dom_sf"/>
</dbReference>